<keyword evidence="2 4" id="KW-0238">DNA-binding</keyword>
<name>A0A494W0X2_9SPHN</name>
<dbReference type="Proteomes" id="UP000279959">
    <property type="component" value="Chromosome"/>
</dbReference>
<proteinExistence type="predicted"/>
<keyword evidence="3" id="KW-0804">Transcription</keyword>
<dbReference type="InterPro" id="IPR001647">
    <property type="entry name" value="HTH_TetR"/>
</dbReference>
<evidence type="ECO:0000256" key="2">
    <source>
        <dbReference type="ARBA" id="ARBA00023125"/>
    </source>
</evidence>
<dbReference type="AlphaFoldDB" id="A0A494W0X2"/>
<evidence type="ECO:0000259" key="5">
    <source>
        <dbReference type="PROSITE" id="PS50977"/>
    </source>
</evidence>
<keyword evidence="7" id="KW-1185">Reference proteome</keyword>
<dbReference type="Gene3D" id="1.10.10.60">
    <property type="entry name" value="Homeodomain-like"/>
    <property type="match status" value="1"/>
</dbReference>
<protein>
    <submittedName>
        <fullName evidence="6">TetR/AcrR family transcriptional regulator</fullName>
    </submittedName>
</protein>
<dbReference type="SUPFAM" id="SSF48498">
    <property type="entry name" value="Tetracyclin repressor-like, C-terminal domain"/>
    <property type="match status" value="1"/>
</dbReference>
<evidence type="ECO:0000256" key="3">
    <source>
        <dbReference type="ARBA" id="ARBA00023163"/>
    </source>
</evidence>
<evidence type="ECO:0000256" key="1">
    <source>
        <dbReference type="ARBA" id="ARBA00023015"/>
    </source>
</evidence>
<reference evidence="6 7" key="1">
    <citation type="submission" date="2018-05" db="EMBL/GenBank/DDBJ databases">
        <title>Complete Genome Sequence of the Nonylphenol-Degrading Bacterium Sphingobium amiense DSM 16289T.</title>
        <authorList>
            <person name="Ootsuka M."/>
            <person name="Nishizawa T."/>
            <person name="Ohta H."/>
        </authorList>
    </citation>
    <scope>NUCLEOTIDE SEQUENCE [LARGE SCALE GENOMIC DNA]</scope>
    <source>
        <strain evidence="6 7">DSM 16289</strain>
    </source>
</reference>
<organism evidence="6 7">
    <name type="scientific">Sphingobium amiense</name>
    <dbReference type="NCBI Taxonomy" id="135719"/>
    <lineage>
        <taxon>Bacteria</taxon>
        <taxon>Pseudomonadati</taxon>
        <taxon>Pseudomonadota</taxon>
        <taxon>Alphaproteobacteria</taxon>
        <taxon>Sphingomonadales</taxon>
        <taxon>Sphingomonadaceae</taxon>
        <taxon>Sphingobium</taxon>
    </lineage>
</organism>
<feature type="DNA-binding region" description="H-T-H motif" evidence="4">
    <location>
        <begin position="38"/>
        <end position="57"/>
    </location>
</feature>
<dbReference type="EMBL" id="AP018664">
    <property type="protein sequence ID" value="BBD98303.1"/>
    <property type="molecule type" value="Genomic_DNA"/>
</dbReference>
<dbReference type="Gene3D" id="1.10.357.10">
    <property type="entry name" value="Tetracycline Repressor, domain 2"/>
    <property type="match status" value="1"/>
</dbReference>
<evidence type="ECO:0000313" key="6">
    <source>
        <dbReference type="EMBL" id="BBD98303.1"/>
    </source>
</evidence>
<dbReference type="SUPFAM" id="SSF46689">
    <property type="entry name" value="Homeodomain-like"/>
    <property type="match status" value="1"/>
</dbReference>
<dbReference type="KEGG" id="sami:SAMIE_1018040"/>
<accession>A0A494W0X2</accession>
<evidence type="ECO:0000313" key="7">
    <source>
        <dbReference type="Proteomes" id="UP000279959"/>
    </source>
</evidence>
<dbReference type="InterPro" id="IPR036271">
    <property type="entry name" value="Tet_transcr_reg_TetR-rel_C_sf"/>
</dbReference>
<dbReference type="PRINTS" id="PR00455">
    <property type="entry name" value="HTHTETR"/>
</dbReference>
<dbReference type="Pfam" id="PF00440">
    <property type="entry name" value="TetR_N"/>
    <property type="match status" value="1"/>
</dbReference>
<feature type="domain" description="HTH tetR-type" evidence="5">
    <location>
        <begin position="15"/>
        <end position="75"/>
    </location>
</feature>
<dbReference type="RefSeq" id="WP_066701396.1">
    <property type="nucleotide sequence ID" value="NZ_AP018664.1"/>
</dbReference>
<dbReference type="PANTHER" id="PTHR47506:SF1">
    <property type="entry name" value="HTH-TYPE TRANSCRIPTIONAL REGULATOR YJDC"/>
    <property type="match status" value="1"/>
</dbReference>
<sequence>MVDKEKSKRRGRPRAFDRDKALRTAQALFHAHGYEGVGVAALAEAMGVNPPSLYAAFGSKAALYEEVLARYDCAAAPMRDLLAPGGDPAAALSAFLRETAAIYAADPQAPGCLVLEGARGVDPDASCRARAFLNDSCNRMRDFVAITHPDKAQVVSDYMAAIMSGMSADARAGKTPEQILAVADMAGLAIRAMLGGR</sequence>
<dbReference type="GO" id="GO:0003677">
    <property type="term" value="F:DNA binding"/>
    <property type="evidence" value="ECO:0007669"/>
    <property type="project" value="UniProtKB-UniRule"/>
</dbReference>
<dbReference type="PROSITE" id="PS50977">
    <property type="entry name" value="HTH_TETR_2"/>
    <property type="match status" value="1"/>
</dbReference>
<gene>
    <name evidence="6" type="ORF">SAMIE_1018040</name>
</gene>
<keyword evidence="1" id="KW-0805">Transcription regulation</keyword>
<dbReference type="InterPro" id="IPR009057">
    <property type="entry name" value="Homeodomain-like_sf"/>
</dbReference>
<evidence type="ECO:0000256" key="4">
    <source>
        <dbReference type="PROSITE-ProRule" id="PRU00335"/>
    </source>
</evidence>
<dbReference type="PANTHER" id="PTHR47506">
    <property type="entry name" value="TRANSCRIPTIONAL REGULATORY PROTEIN"/>
    <property type="match status" value="1"/>
</dbReference>